<evidence type="ECO:0000313" key="4">
    <source>
        <dbReference type="Proteomes" id="UP000441523"/>
    </source>
</evidence>
<feature type="domain" description="DUF5681" evidence="2">
    <location>
        <begin position="6"/>
        <end position="66"/>
    </location>
</feature>
<protein>
    <recommendedName>
        <fullName evidence="2">DUF5681 domain-containing protein</fullName>
    </recommendedName>
</protein>
<dbReference type="Proteomes" id="UP000441523">
    <property type="component" value="Unassembled WGS sequence"/>
</dbReference>
<evidence type="ECO:0000313" key="3">
    <source>
        <dbReference type="EMBL" id="KAB1068188.1"/>
    </source>
</evidence>
<dbReference type="Pfam" id="PF18932">
    <property type="entry name" value="DUF5681"/>
    <property type="match status" value="1"/>
</dbReference>
<feature type="region of interest" description="Disordered" evidence="1">
    <location>
        <begin position="1"/>
        <end position="25"/>
    </location>
</feature>
<evidence type="ECO:0000259" key="2">
    <source>
        <dbReference type="Pfam" id="PF18932"/>
    </source>
</evidence>
<keyword evidence="4" id="KW-1185">Reference proteome</keyword>
<dbReference type="AlphaFoldDB" id="A0A6N6MJ25"/>
<proteinExistence type="predicted"/>
<dbReference type="EMBL" id="VZZJ01000057">
    <property type="protein sequence ID" value="KAB1068188.1"/>
    <property type="molecule type" value="Genomic_DNA"/>
</dbReference>
<evidence type="ECO:0000256" key="1">
    <source>
        <dbReference type="SAM" id="MobiDB-lite"/>
    </source>
</evidence>
<name>A0A6N6MJ25_9HYPH</name>
<reference evidence="3 4" key="1">
    <citation type="submission" date="2019-09" db="EMBL/GenBank/DDBJ databases">
        <title>YIM 132548 draft genome.</title>
        <authorList>
            <person name="Jiang L."/>
        </authorList>
    </citation>
    <scope>NUCLEOTIDE SEQUENCE [LARGE SCALE GENOMIC DNA]</scope>
    <source>
        <strain evidence="3 4">YIM 132548</strain>
    </source>
</reference>
<comment type="caution">
    <text evidence="3">The sequence shown here is derived from an EMBL/GenBank/DDBJ whole genome shotgun (WGS) entry which is preliminary data.</text>
</comment>
<dbReference type="InterPro" id="IPR043736">
    <property type="entry name" value="DUF5681"/>
</dbReference>
<dbReference type="RefSeq" id="WP_150967133.1">
    <property type="nucleotide sequence ID" value="NZ_VZZJ01000057.1"/>
</dbReference>
<gene>
    <name evidence="3" type="ORF">F6X51_27140</name>
</gene>
<accession>A0A6N6MJ25</accession>
<organism evidence="3 4">
    <name type="scientific">Methylobacterium planeticum</name>
    <dbReference type="NCBI Taxonomy" id="2615211"/>
    <lineage>
        <taxon>Bacteria</taxon>
        <taxon>Pseudomonadati</taxon>
        <taxon>Pseudomonadota</taxon>
        <taxon>Alphaproteobacteria</taxon>
        <taxon>Hyphomicrobiales</taxon>
        <taxon>Methylobacteriaceae</taxon>
        <taxon>Methylobacterium</taxon>
    </lineage>
</organism>
<sequence>MSTRGKAFEKGQSGNPAGKPRGARNRMTIALEALLDGEAETITRKAIDLAIDGDPQALRMCLDRLMPVRRDRPVLFELPPIETTADLPKATGALLEAVASGELTPSEAADISKSIDAHVKAIEATDLHERLSRLEAAAS</sequence>